<reference evidence="2" key="1">
    <citation type="submission" date="2022-11" db="UniProtKB">
        <authorList>
            <consortium name="WormBaseParasite"/>
        </authorList>
    </citation>
    <scope>IDENTIFICATION</scope>
</reference>
<protein>
    <submittedName>
        <fullName evidence="2">Uncharacterized protein</fullName>
    </submittedName>
</protein>
<organism evidence="1 2">
    <name type="scientific">Romanomermis culicivorax</name>
    <name type="common">Nematode worm</name>
    <dbReference type="NCBI Taxonomy" id="13658"/>
    <lineage>
        <taxon>Eukaryota</taxon>
        <taxon>Metazoa</taxon>
        <taxon>Ecdysozoa</taxon>
        <taxon>Nematoda</taxon>
        <taxon>Enoplea</taxon>
        <taxon>Dorylaimia</taxon>
        <taxon>Mermithida</taxon>
        <taxon>Mermithoidea</taxon>
        <taxon>Mermithidae</taxon>
        <taxon>Romanomermis</taxon>
    </lineage>
</organism>
<evidence type="ECO:0000313" key="1">
    <source>
        <dbReference type="Proteomes" id="UP000887565"/>
    </source>
</evidence>
<dbReference type="Proteomes" id="UP000887565">
    <property type="component" value="Unplaced"/>
</dbReference>
<sequence>MANYNINNMAMAKELLTAEDRDTQILAPIDRRPKLAEDHIAEDHIDPFDQFKEERFRRPQKRFDTYHPEYVNKNSDNIWDDYSHDPLDDLRFEMSQKDEEIQGFNIKID</sequence>
<dbReference type="AlphaFoldDB" id="A0A915HT11"/>
<accession>A0A915HT11</accession>
<dbReference type="WBParaSite" id="nRc.2.0.1.t05058-RA">
    <property type="protein sequence ID" value="nRc.2.0.1.t05058-RA"/>
    <property type="gene ID" value="nRc.2.0.1.g05058"/>
</dbReference>
<name>A0A915HT11_ROMCU</name>
<proteinExistence type="predicted"/>
<keyword evidence="1" id="KW-1185">Reference proteome</keyword>
<evidence type="ECO:0000313" key="2">
    <source>
        <dbReference type="WBParaSite" id="nRc.2.0.1.t05058-RA"/>
    </source>
</evidence>